<evidence type="ECO:0000313" key="3">
    <source>
        <dbReference type="Proteomes" id="UP000663879"/>
    </source>
</evidence>
<dbReference type="PROSITE" id="PS50878">
    <property type="entry name" value="RT_POL"/>
    <property type="match status" value="1"/>
</dbReference>
<sequence>MIINNKNLFSVSFKSIVEVKQDGKCSPKFFSIYLQTLFEIISYNDTGIKINRTKIEIIAYADDFLIISSSKYSLQKALDLVDKFREDFEILFNPLKTFYIIFNPSKSISQSEDIQLKLSGLNIQIAFSLKYLEVELNEKNHDRKHIERRIKSSKKIFVAFFKIFDKIKTES</sequence>
<dbReference type="InterPro" id="IPR043502">
    <property type="entry name" value="DNA/RNA_pol_sf"/>
</dbReference>
<dbReference type="AlphaFoldDB" id="A0A814DU38"/>
<dbReference type="InterPro" id="IPR000477">
    <property type="entry name" value="RT_dom"/>
</dbReference>
<accession>A0A814DU38</accession>
<name>A0A814DU38_9BILA</name>
<dbReference type="Proteomes" id="UP000663879">
    <property type="component" value="Unassembled WGS sequence"/>
</dbReference>
<reference evidence="2" key="1">
    <citation type="submission" date="2021-02" db="EMBL/GenBank/DDBJ databases">
        <authorList>
            <person name="Nowell W R."/>
        </authorList>
    </citation>
    <scope>NUCLEOTIDE SEQUENCE</scope>
    <source>
        <strain evidence="2">Ploen Becks lab</strain>
    </source>
</reference>
<evidence type="ECO:0000313" key="2">
    <source>
        <dbReference type="EMBL" id="CAF0960175.1"/>
    </source>
</evidence>
<dbReference type="Pfam" id="PF00078">
    <property type="entry name" value="RVT_1"/>
    <property type="match status" value="1"/>
</dbReference>
<organism evidence="2 3">
    <name type="scientific">Brachionus calyciflorus</name>
    <dbReference type="NCBI Taxonomy" id="104777"/>
    <lineage>
        <taxon>Eukaryota</taxon>
        <taxon>Metazoa</taxon>
        <taxon>Spiralia</taxon>
        <taxon>Gnathifera</taxon>
        <taxon>Rotifera</taxon>
        <taxon>Eurotatoria</taxon>
        <taxon>Monogononta</taxon>
        <taxon>Pseudotrocha</taxon>
        <taxon>Ploima</taxon>
        <taxon>Brachionidae</taxon>
        <taxon>Brachionus</taxon>
    </lineage>
</organism>
<proteinExistence type="predicted"/>
<keyword evidence="3" id="KW-1185">Reference proteome</keyword>
<dbReference type="EMBL" id="CAJNOC010002962">
    <property type="protein sequence ID" value="CAF0960175.1"/>
    <property type="molecule type" value="Genomic_DNA"/>
</dbReference>
<dbReference type="SUPFAM" id="SSF56672">
    <property type="entry name" value="DNA/RNA polymerases"/>
    <property type="match status" value="1"/>
</dbReference>
<dbReference type="OrthoDB" id="6617084at2759"/>
<gene>
    <name evidence="2" type="ORF">OXX778_LOCUS14405</name>
</gene>
<protein>
    <recommendedName>
        <fullName evidence="1">Reverse transcriptase domain-containing protein</fullName>
    </recommendedName>
</protein>
<comment type="caution">
    <text evidence="2">The sequence shown here is derived from an EMBL/GenBank/DDBJ whole genome shotgun (WGS) entry which is preliminary data.</text>
</comment>
<evidence type="ECO:0000259" key="1">
    <source>
        <dbReference type="PROSITE" id="PS50878"/>
    </source>
</evidence>
<feature type="domain" description="Reverse transcriptase" evidence="1">
    <location>
        <begin position="1"/>
        <end position="123"/>
    </location>
</feature>